<dbReference type="InterPro" id="IPR011008">
    <property type="entry name" value="Dimeric_a/b-barrel"/>
</dbReference>
<sequence>MFIISLTYTAGLEALEPHRPAHRAWLDQGIADGWMLLAGPRNPRDGGIILARGTRAELQEQAATDPFFQNGLSTFDLIEFNAVRAAAGVTLESLLA</sequence>
<dbReference type="OrthoDB" id="9814407at2"/>
<dbReference type="AlphaFoldDB" id="T0HJT3"/>
<protein>
    <recommendedName>
        <fullName evidence="2">YCII-related domain-containing protein</fullName>
    </recommendedName>
</protein>
<dbReference type="EMBL" id="ATDP01000103">
    <property type="protein sequence ID" value="EQB12413.1"/>
    <property type="molecule type" value="Genomic_DNA"/>
</dbReference>
<dbReference type="Gene3D" id="3.30.70.1060">
    <property type="entry name" value="Dimeric alpha+beta barrel"/>
    <property type="match status" value="1"/>
</dbReference>
<dbReference type="PANTHER" id="PTHR37828">
    <property type="entry name" value="GSR2449 PROTEIN"/>
    <property type="match status" value="1"/>
</dbReference>
<comment type="caution">
    <text evidence="3">The sequence shown here is derived from an EMBL/GenBank/DDBJ whole genome shotgun (WGS) entry which is preliminary data.</text>
</comment>
<dbReference type="eggNOG" id="COG2350">
    <property type="taxonomic scope" value="Bacteria"/>
</dbReference>
<evidence type="ECO:0000313" key="3">
    <source>
        <dbReference type="EMBL" id="EQB12413.1"/>
    </source>
</evidence>
<evidence type="ECO:0000259" key="2">
    <source>
        <dbReference type="Pfam" id="PF03795"/>
    </source>
</evidence>
<dbReference type="InterPro" id="IPR005545">
    <property type="entry name" value="YCII"/>
</dbReference>
<gene>
    <name evidence="3" type="ORF">RLDS_19905</name>
</gene>
<proteinExistence type="inferred from homology"/>
<dbReference type="Proteomes" id="UP000015531">
    <property type="component" value="Unassembled WGS sequence"/>
</dbReference>
<comment type="similarity">
    <text evidence="1">Belongs to the YciI family.</text>
</comment>
<accession>T0HJT3</accession>
<evidence type="ECO:0000256" key="1">
    <source>
        <dbReference type="ARBA" id="ARBA00007689"/>
    </source>
</evidence>
<keyword evidence="4" id="KW-1185">Reference proteome</keyword>
<reference evidence="3 4" key="1">
    <citation type="journal article" date="2013" name="Genome Announc.">
        <title>Draft Genome Sequence of Sphingobium lactosutens Strain DS20T, Isolated from a Hexachlorocyclohexane Dumpsite.</title>
        <authorList>
            <person name="Kumar R."/>
            <person name="Dwivedi V."/>
            <person name="Negi V."/>
            <person name="Khurana J.P."/>
            <person name="Lal R."/>
        </authorList>
    </citation>
    <scope>NUCLEOTIDE SEQUENCE [LARGE SCALE GENOMIC DNA]</scope>
    <source>
        <strain evidence="3 4">DS20</strain>
    </source>
</reference>
<feature type="domain" description="YCII-related" evidence="2">
    <location>
        <begin position="6"/>
        <end position="80"/>
    </location>
</feature>
<dbReference type="SUPFAM" id="SSF54909">
    <property type="entry name" value="Dimeric alpha+beta barrel"/>
    <property type="match status" value="1"/>
</dbReference>
<dbReference type="Pfam" id="PF03795">
    <property type="entry name" value="YCII"/>
    <property type="match status" value="1"/>
</dbReference>
<dbReference type="PATRIC" id="fig|1331060.3.peg.3842"/>
<dbReference type="PANTHER" id="PTHR37828:SF1">
    <property type="entry name" value="YCII-RELATED DOMAIN-CONTAINING PROTEIN"/>
    <property type="match status" value="1"/>
</dbReference>
<dbReference type="RefSeq" id="WP_021227530.1">
    <property type="nucleotide sequence ID" value="NZ_ATDP01000103.1"/>
</dbReference>
<name>T0HJT3_9SPHN</name>
<evidence type="ECO:0000313" key="4">
    <source>
        <dbReference type="Proteomes" id="UP000015531"/>
    </source>
</evidence>
<organism evidence="3 4">
    <name type="scientific">Sphingobium lactosutens DS20</name>
    <dbReference type="NCBI Taxonomy" id="1331060"/>
    <lineage>
        <taxon>Bacteria</taxon>
        <taxon>Pseudomonadati</taxon>
        <taxon>Pseudomonadota</taxon>
        <taxon>Alphaproteobacteria</taxon>
        <taxon>Sphingomonadales</taxon>
        <taxon>Sphingomonadaceae</taxon>
        <taxon>Sphingobium</taxon>
    </lineage>
</organism>